<reference evidence="2" key="1">
    <citation type="journal article" date="2015" name="Nature">
        <title>Complex archaea that bridge the gap between prokaryotes and eukaryotes.</title>
        <authorList>
            <person name="Spang A."/>
            <person name="Saw J.H."/>
            <person name="Jorgensen S.L."/>
            <person name="Zaremba-Niedzwiedzka K."/>
            <person name="Martijn J."/>
            <person name="Lind A.E."/>
            <person name="van Eijk R."/>
            <person name="Schleper C."/>
            <person name="Guy L."/>
            <person name="Ettema T.J."/>
        </authorList>
    </citation>
    <scope>NUCLEOTIDE SEQUENCE</scope>
</reference>
<sequence>MKRIFIQTLFLFLTVTNLSAQDLNDFFNSADSFFKTNVVNGKVKYADIKGNPEALNTILESAKGISVSESDATTYQAFWINAYNLLVIDGIVKNYPLKSPLDVVGFFDKTKHKIGGKSVTLNEIENDLLRAKFSSEARFHFVLVCAGLGCPPIINKGYRPNTLDSQLQKQTILALNNANFIKVNENKVKISQLFEWYKGDFEQKGTTLDFINTYRKEKLPENAKLSYYPYDWSLNEAK</sequence>
<protein>
    <recommendedName>
        <fullName evidence="1">DUF547 domain-containing protein</fullName>
    </recommendedName>
</protein>
<accession>A0A0F9XZE9</accession>
<dbReference type="PANTHER" id="PTHR46361:SF3">
    <property type="entry name" value="ELECTRON CARRIER_ PROTEIN DISULFIDE OXIDOREDUCTASE"/>
    <property type="match status" value="1"/>
</dbReference>
<gene>
    <name evidence="2" type="ORF">LCGC14_0081340</name>
</gene>
<feature type="domain" description="DUF547" evidence="1">
    <location>
        <begin position="73"/>
        <end position="171"/>
    </location>
</feature>
<proteinExistence type="predicted"/>
<dbReference type="AlphaFoldDB" id="A0A0F9XZE9"/>
<dbReference type="Pfam" id="PF04784">
    <property type="entry name" value="DUF547"/>
    <property type="match status" value="1"/>
</dbReference>
<evidence type="ECO:0000259" key="1">
    <source>
        <dbReference type="Pfam" id="PF04784"/>
    </source>
</evidence>
<dbReference type="EMBL" id="LAZR01000021">
    <property type="protein sequence ID" value="KKO04822.1"/>
    <property type="molecule type" value="Genomic_DNA"/>
</dbReference>
<evidence type="ECO:0000313" key="2">
    <source>
        <dbReference type="EMBL" id="KKO04822.1"/>
    </source>
</evidence>
<dbReference type="PANTHER" id="PTHR46361">
    <property type="entry name" value="ELECTRON CARRIER/ PROTEIN DISULFIDE OXIDOREDUCTASE"/>
    <property type="match status" value="1"/>
</dbReference>
<name>A0A0F9XZE9_9ZZZZ</name>
<organism evidence="2">
    <name type="scientific">marine sediment metagenome</name>
    <dbReference type="NCBI Taxonomy" id="412755"/>
    <lineage>
        <taxon>unclassified sequences</taxon>
        <taxon>metagenomes</taxon>
        <taxon>ecological metagenomes</taxon>
    </lineage>
</organism>
<dbReference type="InterPro" id="IPR006869">
    <property type="entry name" value="DUF547"/>
</dbReference>
<comment type="caution">
    <text evidence="2">The sequence shown here is derived from an EMBL/GenBank/DDBJ whole genome shotgun (WGS) entry which is preliminary data.</text>
</comment>